<dbReference type="GO" id="GO:0009103">
    <property type="term" value="P:lipopolysaccharide biosynthetic process"/>
    <property type="evidence" value="ECO:0007669"/>
    <property type="project" value="UniProtKB-KW"/>
</dbReference>
<comment type="subcellular location">
    <subcellularLocation>
        <location evidence="1">Cell membrane</location>
        <topology evidence="1">Multi-pass membrane protein</topology>
    </subcellularLocation>
</comment>
<keyword evidence="11 12" id="KW-0472">Membrane</keyword>
<evidence type="ECO:0000256" key="8">
    <source>
        <dbReference type="ARBA" id="ARBA00022985"/>
    </source>
</evidence>
<feature type="transmembrane region" description="Helical" evidence="12">
    <location>
        <begin position="103"/>
        <end position="120"/>
    </location>
</feature>
<evidence type="ECO:0000256" key="9">
    <source>
        <dbReference type="ARBA" id="ARBA00022989"/>
    </source>
</evidence>
<dbReference type="AlphaFoldDB" id="A0A2T2XY89"/>
<evidence type="ECO:0000313" key="14">
    <source>
        <dbReference type="EMBL" id="PSR45250.1"/>
    </source>
</evidence>
<keyword evidence="10" id="KW-0443">Lipid metabolism</keyword>
<dbReference type="EMBL" id="PYHO01000018">
    <property type="protein sequence ID" value="PSR45250.1"/>
    <property type="molecule type" value="Genomic_DNA"/>
</dbReference>
<reference evidence="14 15" key="1">
    <citation type="submission" date="2018-03" db="EMBL/GenBank/DDBJ databases">
        <title>First report of an OXA-48+CTX-M-M-producing Kluyvera ascorbata clone recovered from patients admitted in a University Hospital in Madrid, Spain.</title>
        <authorList>
            <person name="Hernandez-Garcia M."/>
            <person name="Leon-Sampedro R."/>
            <person name="Perez-Viso B."/>
            <person name="Morosini M.I."/>
            <person name="Lopez-Fresnena N."/>
            <person name="Coque T.M."/>
            <person name="Bonten M."/>
            <person name="Malhotra-Kumar S."/>
            <person name="Ruiz-Garbajosa P."/>
            <person name="Canton R."/>
        </authorList>
    </citation>
    <scope>NUCLEOTIDE SEQUENCE [LARGE SCALE GENOMIC DNA]</scope>
    <source>
        <strain evidence="14 15">KA2</strain>
    </source>
</reference>
<feature type="transmembrane region" description="Helical" evidence="12">
    <location>
        <begin position="77"/>
        <end position="97"/>
    </location>
</feature>
<organism evidence="14 15">
    <name type="scientific">Kluyvera genomosp. 2</name>
    <dbReference type="NCBI Taxonomy" id="2774054"/>
    <lineage>
        <taxon>Bacteria</taxon>
        <taxon>Pseudomonadati</taxon>
        <taxon>Pseudomonadota</taxon>
        <taxon>Gammaproteobacteria</taxon>
        <taxon>Enterobacterales</taxon>
        <taxon>Enterobacteriaceae</taxon>
        <taxon>Kluyvera</taxon>
    </lineage>
</organism>
<name>A0A2T2XY89_9ENTR</name>
<dbReference type="PANTHER" id="PTHR30561">
    <property type="entry name" value="SMR FAMILY PROTON-DEPENDENT DRUG EFFLUX TRANSPORTER SUGE"/>
    <property type="match status" value="1"/>
</dbReference>
<feature type="transmembrane region" description="Helical" evidence="12">
    <location>
        <begin position="46"/>
        <end position="70"/>
    </location>
</feature>
<comment type="caution">
    <text evidence="14">The sequence shown here is derived from an EMBL/GenBank/DDBJ whole genome shotgun (WGS) entry which is preliminary data.</text>
</comment>
<dbReference type="PANTHER" id="PTHR30561:SF9">
    <property type="entry name" value="4-AMINO-4-DEOXY-L-ARABINOSE-PHOSPHOUNDECAPRENOL FLIPPASE SUBUNIT ARNF-RELATED"/>
    <property type="match status" value="1"/>
</dbReference>
<evidence type="ECO:0000256" key="4">
    <source>
        <dbReference type="ARBA" id="ARBA00022516"/>
    </source>
</evidence>
<dbReference type="GO" id="GO:0005886">
    <property type="term" value="C:plasma membrane"/>
    <property type="evidence" value="ECO:0007669"/>
    <property type="project" value="UniProtKB-SubCell"/>
</dbReference>
<keyword evidence="5" id="KW-0997">Cell inner membrane</keyword>
<protein>
    <recommendedName>
        <fullName evidence="13">EamA domain-containing protein</fullName>
    </recommendedName>
</protein>
<evidence type="ECO:0000256" key="12">
    <source>
        <dbReference type="SAM" id="Phobius"/>
    </source>
</evidence>
<evidence type="ECO:0000259" key="13">
    <source>
        <dbReference type="Pfam" id="PF00892"/>
    </source>
</evidence>
<sequence length="122" mass="13607">MYPLFNWALVAVGVIMGSLGSLFMKWGAIKMPQDLTGNVFNLIYNILINPLLMLGIILYAIPAAIWIWLLRTMPLTLLQPALSLTYVISALLAVFLLHEHVSVLRWVGIFVIVFGVILVAQN</sequence>
<dbReference type="RefSeq" id="WP_106929575.1">
    <property type="nucleotide sequence ID" value="NZ_CABMMU010000018.1"/>
</dbReference>
<keyword evidence="3" id="KW-1003">Cell membrane</keyword>
<dbReference type="GO" id="GO:0022857">
    <property type="term" value="F:transmembrane transporter activity"/>
    <property type="evidence" value="ECO:0007669"/>
    <property type="project" value="InterPro"/>
</dbReference>
<keyword evidence="4" id="KW-0444">Lipid biosynthesis</keyword>
<evidence type="ECO:0000313" key="15">
    <source>
        <dbReference type="Proteomes" id="UP000240892"/>
    </source>
</evidence>
<gene>
    <name evidence="14" type="ORF">C8256_19310</name>
</gene>
<evidence type="ECO:0000256" key="3">
    <source>
        <dbReference type="ARBA" id="ARBA00022475"/>
    </source>
</evidence>
<feature type="transmembrane region" description="Helical" evidence="12">
    <location>
        <begin position="7"/>
        <end position="26"/>
    </location>
</feature>
<dbReference type="InterPro" id="IPR037185">
    <property type="entry name" value="EmrE-like"/>
</dbReference>
<keyword evidence="15" id="KW-1185">Reference proteome</keyword>
<dbReference type="Pfam" id="PF00892">
    <property type="entry name" value="EamA"/>
    <property type="match status" value="1"/>
</dbReference>
<dbReference type="Gene3D" id="1.10.3730.20">
    <property type="match status" value="1"/>
</dbReference>
<evidence type="ECO:0000256" key="2">
    <source>
        <dbReference type="ARBA" id="ARBA00022448"/>
    </source>
</evidence>
<dbReference type="InterPro" id="IPR000390">
    <property type="entry name" value="Small_drug/metabolite_transptr"/>
</dbReference>
<dbReference type="SUPFAM" id="SSF103481">
    <property type="entry name" value="Multidrug resistance efflux transporter EmrE"/>
    <property type="match status" value="1"/>
</dbReference>
<keyword evidence="8" id="KW-0448">Lipopolysaccharide biosynthesis</keyword>
<evidence type="ECO:0000256" key="5">
    <source>
        <dbReference type="ARBA" id="ARBA00022519"/>
    </source>
</evidence>
<keyword evidence="6" id="KW-0441">Lipid A biosynthesis</keyword>
<evidence type="ECO:0000256" key="1">
    <source>
        <dbReference type="ARBA" id="ARBA00004651"/>
    </source>
</evidence>
<proteinExistence type="predicted"/>
<keyword evidence="7 12" id="KW-0812">Transmembrane</keyword>
<evidence type="ECO:0000256" key="6">
    <source>
        <dbReference type="ARBA" id="ARBA00022556"/>
    </source>
</evidence>
<accession>A0A2T2XY89</accession>
<evidence type="ECO:0000256" key="10">
    <source>
        <dbReference type="ARBA" id="ARBA00023098"/>
    </source>
</evidence>
<keyword evidence="2" id="KW-0813">Transport</keyword>
<evidence type="ECO:0000256" key="7">
    <source>
        <dbReference type="ARBA" id="ARBA00022692"/>
    </source>
</evidence>
<feature type="domain" description="EamA" evidence="13">
    <location>
        <begin position="8"/>
        <end position="119"/>
    </location>
</feature>
<dbReference type="Proteomes" id="UP000240892">
    <property type="component" value="Unassembled WGS sequence"/>
</dbReference>
<dbReference type="GO" id="GO:0009245">
    <property type="term" value="P:lipid A biosynthetic process"/>
    <property type="evidence" value="ECO:0007669"/>
    <property type="project" value="UniProtKB-KW"/>
</dbReference>
<dbReference type="InterPro" id="IPR000620">
    <property type="entry name" value="EamA_dom"/>
</dbReference>
<keyword evidence="9 12" id="KW-1133">Transmembrane helix</keyword>
<evidence type="ECO:0000256" key="11">
    <source>
        <dbReference type="ARBA" id="ARBA00023136"/>
    </source>
</evidence>